<evidence type="ECO:0000313" key="2">
    <source>
        <dbReference type="Proteomes" id="UP000024376"/>
    </source>
</evidence>
<proteinExistence type="predicted"/>
<accession>A0A024SAY7</accession>
<dbReference type="KEGG" id="trr:M419DRAFT_129554"/>
<dbReference type="AlphaFoldDB" id="A0A024SAY7"/>
<dbReference type="Proteomes" id="UP000024376">
    <property type="component" value="Unassembled WGS sequence"/>
</dbReference>
<sequence length="131" mass="14578">MASQGDQSMELGYVVYDISCVPMVYVRVSIVISPSAGKAKHDGEESQRIKSIKLQLYDTHTAVAWQIQDITSQMKCVNAGQRPPKLQQAETSGWGLLQMLGAIMISGRMRLSSTYPAVSLRALRNRMLFTR</sequence>
<dbReference type="EMBL" id="KI911145">
    <property type="protein sequence ID" value="ETS02494.1"/>
    <property type="molecule type" value="Genomic_DNA"/>
</dbReference>
<organism evidence="1 2">
    <name type="scientific">Hypocrea jecorina (strain ATCC 56765 / BCRC 32924 / NRRL 11460 / Rut C-30)</name>
    <name type="common">Trichoderma reesei</name>
    <dbReference type="NCBI Taxonomy" id="1344414"/>
    <lineage>
        <taxon>Eukaryota</taxon>
        <taxon>Fungi</taxon>
        <taxon>Dikarya</taxon>
        <taxon>Ascomycota</taxon>
        <taxon>Pezizomycotina</taxon>
        <taxon>Sordariomycetes</taxon>
        <taxon>Hypocreomycetidae</taxon>
        <taxon>Hypocreales</taxon>
        <taxon>Hypocreaceae</taxon>
        <taxon>Trichoderma</taxon>
    </lineage>
</organism>
<gene>
    <name evidence="1" type="ORF">M419DRAFT_129554</name>
</gene>
<name>A0A024SAY7_HYPJR</name>
<dbReference type="HOGENOM" id="CLU_1927913_0_0_1"/>
<evidence type="ECO:0000313" key="1">
    <source>
        <dbReference type="EMBL" id="ETS02494.1"/>
    </source>
</evidence>
<protein>
    <submittedName>
        <fullName evidence="1">Uncharacterized protein</fullName>
    </submittedName>
</protein>
<reference evidence="2" key="1">
    <citation type="journal article" date="2013" name="Ind. Biotechnol.">
        <title>Comparative genomics analysis of Trichoderma reesei strains.</title>
        <authorList>
            <person name="Koike H."/>
            <person name="Aerts A."/>
            <person name="LaButti K."/>
            <person name="Grigoriev I.V."/>
            <person name="Baker S.E."/>
        </authorList>
    </citation>
    <scope>NUCLEOTIDE SEQUENCE [LARGE SCALE GENOMIC DNA]</scope>
    <source>
        <strain evidence="2">ATCC 56765 / BCRC 32924 / NRRL 11460 / Rut C-30</strain>
    </source>
</reference>